<dbReference type="PANTHER" id="PTHR33799:SF1">
    <property type="entry name" value="PTS SYSTEM MANNOSE-SPECIFIC EIIAB COMPONENT-RELATED"/>
    <property type="match status" value="1"/>
</dbReference>
<organism evidence="9 10">
    <name type="scientific">Citrobacter amalonaticus Y19</name>
    <dbReference type="NCBI Taxonomy" id="1261127"/>
    <lineage>
        <taxon>Bacteria</taxon>
        <taxon>Pseudomonadati</taxon>
        <taxon>Pseudomonadota</taxon>
        <taxon>Gammaproteobacteria</taxon>
        <taxon>Enterobacterales</taxon>
        <taxon>Enterobacteriaceae</taxon>
        <taxon>Citrobacter</taxon>
    </lineage>
</organism>
<keyword evidence="2" id="KW-0813">Transport</keyword>
<evidence type="ECO:0000256" key="6">
    <source>
        <dbReference type="ARBA" id="ARBA00022683"/>
    </source>
</evidence>
<proteinExistence type="predicted"/>
<evidence type="ECO:0000313" key="9">
    <source>
        <dbReference type="EMBL" id="AKE57661.1"/>
    </source>
</evidence>
<sequence length="142" mass="14908">MIHIIVASHGPLADALLASGQMVYGELPHVYAVTLSEEAGIEGFKVRFCEVLANAGQHADGVLVLCDMQSGTPWNVACQHAFSPQTVPPIAVVAGVNLPMLLLSEEISPFTDVHAAAETLLALTAPTLTKAAPVYSVQSDDF</sequence>
<evidence type="ECO:0000259" key="8">
    <source>
        <dbReference type="PROSITE" id="PS51096"/>
    </source>
</evidence>
<feature type="domain" description="PTS EIIA type-4" evidence="8">
    <location>
        <begin position="1"/>
        <end position="142"/>
    </location>
</feature>
<keyword evidence="3" id="KW-0963">Cytoplasm</keyword>
<dbReference type="GO" id="GO:0005737">
    <property type="term" value="C:cytoplasm"/>
    <property type="evidence" value="ECO:0007669"/>
    <property type="project" value="UniProtKB-SubCell"/>
</dbReference>
<reference evidence="9 10" key="1">
    <citation type="journal article" date="2013" name="Appl. Microbiol. Biotechnol.">
        <title>Glycerol assimilation and production of 1,3-propanediol by Citrobacter amalonaticus Y19.</title>
        <authorList>
            <person name="Ainala S.K."/>
            <person name="Ashok S."/>
            <person name="Ko Y."/>
            <person name="Park S."/>
        </authorList>
    </citation>
    <scope>NUCLEOTIDE SEQUENCE [LARGE SCALE GENOMIC DNA]</scope>
    <source>
        <strain evidence="9 10">Y19</strain>
    </source>
</reference>
<dbReference type="Gene3D" id="3.40.50.510">
    <property type="entry name" value="Phosphotransferase system, mannose-type IIA component"/>
    <property type="match status" value="1"/>
</dbReference>
<comment type="subcellular location">
    <subcellularLocation>
        <location evidence="1">Cytoplasm</location>
    </subcellularLocation>
</comment>
<dbReference type="PROSITE" id="PS51096">
    <property type="entry name" value="PTS_EIIA_TYPE_4"/>
    <property type="match status" value="1"/>
</dbReference>
<evidence type="ECO:0000256" key="5">
    <source>
        <dbReference type="ARBA" id="ARBA00022679"/>
    </source>
</evidence>
<keyword evidence="7" id="KW-0418">Kinase</keyword>
<dbReference type="GO" id="GO:0009401">
    <property type="term" value="P:phosphoenolpyruvate-dependent sugar phosphotransferase system"/>
    <property type="evidence" value="ECO:0007669"/>
    <property type="project" value="UniProtKB-KW"/>
</dbReference>
<evidence type="ECO:0000313" key="10">
    <source>
        <dbReference type="Proteomes" id="UP000034085"/>
    </source>
</evidence>
<evidence type="ECO:0000256" key="4">
    <source>
        <dbReference type="ARBA" id="ARBA00022597"/>
    </source>
</evidence>
<gene>
    <name evidence="9" type="ORF">F384_00150</name>
</gene>
<dbReference type="InterPro" id="IPR036662">
    <property type="entry name" value="PTS_EIIA_man-typ_sf"/>
</dbReference>
<keyword evidence="5" id="KW-0808">Transferase</keyword>
<evidence type="ECO:0000256" key="2">
    <source>
        <dbReference type="ARBA" id="ARBA00022448"/>
    </source>
</evidence>
<dbReference type="InterPro" id="IPR033887">
    <property type="entry name" value="PTS_IIA_man"/>
</dbReference>
<dbReference type="RefSeq" id="WP_046475311.1">
    <property type="nucleotide sequence ID" value="NZ_CP011132.1"/>
</dbReference>
<accession>A0A0F6TT13</accession>
<dbReference type="GO" id="GO:0016301">
    <property type="term" value="F:kinase activity"/>
    <property type="evidence" value="ECO:0007669"/>
    <property type="project" value="UniProtKB-KW"/>
</dbReference>
<protein>
    <submittedName>
        <fullName evidence="9">PTS fructose transporter subunit IIA</fullName>
    </submittedName>
</protein>
<dbReference type="HOGENOM" id="CLU_123235_1_1_6"/>
<dbReference type="CDD" id="cd00006">
    <property type="entry name" value="PTS_IIA_man"/>
    <property type="match status" value="1"/>
</dbReference>
<dbReference type="KEGG" id="cama:F384_00150"/>
<dbReference type="AlphaFoldDB" id="A0A0F6TT13"/>
<dbReference type="GO" id="GO:0016020">
    <property type="term" value="C:membrane"/>
    <property type="evidence" value="ECO:0007669"/>
    <property type="project" value="InterPro"/>
</dbReference>
<dbReference type="Proteomes" id="UP000034085">
    <property type="component" value="Chromosome"/>
</dbReference>
<dbReference type="OrthoDB" id="3183705at2"/>
<dbReference type="PANTHER" id="PTHR33799">
    <property type="entry name" value="PTS PERMEASE-RELATED-RELATED"/>
    <property type="match status" value="1"/>
</dbReference>
<evidence type="ECO:0000256" key="7">
    <source>
        <dbReference type="ARBA" id="ARBA00022777"/>
    </source>
</evidence>
<dbReference type="EMBL" id="CP011132">
    <property type="protein sequence ID" value="AKE57661.1"/>
    <property type="molecule type" value="Genomic_DNA"/>
</dbReference>
<dbReference type="PATRIC" id="fig|1261127.3.peg.31"/>
<dbReference type="InterPro" id="IPR004701">
    <property type="entry name" value="PTS_EIIA_man-typ"/>
</dbReference>
<name>A0A0F6TT13_CITAM</name>
<dbReference type="SUPFAM" id="SSF53062">
    <property type="entry name" value="PTS system fructose IIA component-like"/>
    <property type="match status" value="1"/>
</dbReference>
<evidence type="ECO:0000256" key="3">
    <source>
        <dbReference type="ARBA" id="ARBA00022490"/>
    </source>
</evidence>
<keyword evidence="6" id="KW-0598">Phosphotransferase system</keyword>
<dbReference type="Pfam" id="PF03610">
    <property type="entry name" value="EIIA-man"/>
    <property type="match status" value="1"/>
</dbReference>
<dbReference type="InterPro" id="IPR051471">
    <property type="entry name" value="Bacterial_PTS_sugar_comp"/>
</dbReference>
<evidence type="ECO:0000256" key="1">
    <source>
        <dbReference type="ARBA" id="ARBA00004496"/>
    </source>
</evidence>
<keyword evidence="4" id="KW-0762">Sugar transport</keyword>